<feature type="signal peptide" evidence="1">
    <location>
        <begin position="1"/>
        <end position="40"/>
    </location>
</feature>
<dbReference type="NCBIfam" id="TIGR04183">
    <property type="entry name" value="Por_Secre_tail"/>
    <property type="match status" value="1"/>
</dbReference>
<feature type="domain" description="Ig-like" evidence="3">
    <location>
        <begin position="138"/>
        <end position="202"/>
    </location>
</feature>
<evidence type="ECO:0000256" key="1">
    <source>
        <dbReference type="SAM" id="SignalP"/>
    </source>
</evidence>
<dbReference type="Proteomes" id="UP000233782">
    <property type="component" value="Unassembled WGS sequence"/>
</dbReference>
<keyword evidence="5" id="KW-1185">Reference proteome</keyword>
<dbReference type="Pfam" id="PF18962">
    <property type="entry name" value="Por_Secre_tail"/>
    <property type="match status" value="1"/>
</dbReference>
<dbReference type="InterPro" id="IPR013783">
    <property type="entry name" value="Ig-like_fold"/>
</dbReference>
<dbReference type="Gene3D" id="2.60.40.10">
    <property type="entry name" value="Immunoglobulins"/>
    <property type="match status" value="1"/>
</dbReference>
<dbReference type="Gene3D" id="2.60.40.2700">
    <property type="match status" value="1"/>
</dbReference>
<dbReference type="EMBL" id="PJMU01000002">
    <property type="protein sequence ID" value="PKV67305.1"/>
    <property type="molecule type" value="Genomic_DNA"/>
</dbReference>
<dbReference type="AlphaFoldDB" id="A0A2N3UD90"/>
<comment type="caution">
    <text evidence="4">The sequence shown here is derived from an EMBL/GenBank/DDBJ whole genome shotgun (WGS) entry which is preliminary data.</text>
</comment>
<organism evidence="4 5">
    <name type="scientific">Pontibacter ramchanderi</name>
    <dbReference type="NCBI Taxonomy" id="1179743"/>
    <lineage>
        <taxon>Bacteria</taxon>
        <taxon>Pseudomonadati</taxon>
        <taxon>Bacteroidota</taxon>
        <taxon>Cytophagia</taxon>
        <taxon>Cytophagales</taxon>
        <taxon>Hymenobacteraceae</taxon>
        <taxon>Pontibacter</taxon>
    </lineage>
</organism>
<dbReference type="Pfam" id="PF19081">
    <property type="entry name" value="Ig_7"/>
    <property type="match status" value="1"/>
</dbReference>
<protein>
    <submittedName>
        <fullName evidence="4">Putative secreted protein (Por secretion system target)</fullName>
    </submittedName>
</protein>
<keyword evidence="1" id="KW-0732">Signal</keyword>
<gene>
    <name evidence="4" type="ORF">BD749_2447</name>
</gene>
<evidence type="ECO:0000259" key="2">
    <source>
        <dbReference type="Pfam" id="PF18962"/>
    </source>
</evidence>
<feature type="domain" description="Secretion system C-terminal sorting" evidence="2">
    <location>
        <begin position="413"/>
        <end position="480"/>
    </location>
</feature>
<evidence type="ECO:0000259" key="3">
    <source>
        <dbReference type="Pfam" id="PF19081"/>
    </source>
</evidence>
<name>A0A2N3UD90_9BACT</name>
<accession>A0A2N3UD90</accession>
<evidence type="ECO:0000313" key="4">
    <source>
        <dbReference type="EMBL" id="PKV67305.1"/>
    </source>
</evidence>
<evidence type="ECO:0000313" key="5">
    <source>
        <dbReference type="Proteomes" id="UP000233782"/>
    </source>
</evidence>
<dbReference type="InterPro" id="IPR026444">
    <property type="entry name" value="Secre_tail"/>
</dbReference>
<proteinExistence type="predicted"/>
<dbReference type="InterPro" id="IPR044023">
    <property type="entry name" value="Ig_7"/>
</dbReference>
<feature type="chain" id="PRO_5014807517" evidence="1">
    <location>
        <begin position="41"/>
        <end position="486"/>
    </location>
</feature>
<reference evidence="4 5" key="1">
    <citation type="submission" date="2017-12" db="EMBL/GenBank/DDBJ databases">
        <title>Genomic Encyclopedia of Type Strains, Phase III (KMG-III): the genomes of soil and plant-associated and newly described type strains.</title>
        <authorList>
            <person name="Whitman W."/>
        </authorList>
    </citation>
    <scope>NUCLEOTIDE SEQUENCE [LARGE SCALE GENOMIC DNA]</scope>
    <source>
        <strain evidence="4 5">LP43</strain>
    </source>
</reference>
<sequence>MKHIYTFFTTLFVTRRSSALQLIQLASLLLFTLVSLNVQAQGQDQIDIQPKCALANQPLDLVISRVSGNDFNGSTIVSVNGQSFTITNYTKDQIQIRVPANVIATAGNVTVYTNTANKNSQANTLTVTGPVSVSSTPGCDRATMTVSGAPAGSTYRWYKQPAGGQPIAGATAASYTTTEAGTYYAAVVTQAGCETTRVSVTAAFLQKLFANTEFEKMSYEAGKPGIIKLNSDLFDKKHAVSVKWQSVNIVTGVVTELGTTDAPTISPASLSISSMPGGDTYFQATITPIATVCYDGSALFVTSQQIVSLPVELVSFTAQSTQGGVQLSWKTASERDNKGFEVEVSADGRNFRKLAFVESRVGTTSLTQHYSFLDTKANAGVHYYRLKQTDYDGAFEYSKVVVVKNALSEAASVYPTLTSHEITVRVAPSDEQVLIAIADIAGKQLVAVQNPAERQVVLPVQQLQNGIYFVTVTSGAQKEVIRFVKQ</sequence>